<feature type="domain" description="Mycothiol-dependent maleylpyruvate isomerase metal-binding" evidence="1">
    <location>
        <begin position="15"/>
        <end position="141"/>
    </location>
</feature>
<comment type="caution">
    <text evidence="2">The sequence shown here is derived from an EMBL/GenBank/DDBJ whole genome shotgun (WGS) entry which is preliminary data.</text>
</comment>
<dbReference type="EMBL" id="JAERRJ010000007">
    <property type="protein sequence ID" value="MBL1076543.1"/>
    <property type="molecule type" value="Genomic_DNA"/>
</dbReference>
<keyword evidence="2" id="KW-0413">Isomerase</keyword>
<gene>
    <name evidence="2" type="ORF">JK358_19275</name>
</gene>
<evidence type="ECO:0000313" key="3">
    <source>
        <dbReference type="Proteomes" id="UP000602198"/>
    </source>
</evidence>
<organism evidence="2 3">
    <name type="scientific">Nocardia acididurans</name>
    <dbReference type="NCBI Taxonomy" id="2802282"/>
    <lineage>
        <taxon>Bacteria</taxon>
        <taxon>Bacillati</taxon>
        <taxon>Actinomycetota</taxon>
        <taxon>Actinomycetes</taxon>
        <taxon>Mycobacteriales</taxon>
        <taxon>Nocardiaceae</taxon>
        <taxon>Nocardia</taxon>
    </lineage>
</organism>
<sequence>MSDHVAEALRVMAFRFAELASTAPPDAPVSATPGWSVTDVLGHVASEPARYRELALGGGQWPARAADLPAFNAAQIRDLATRDPEKLAAQVIADTDSLNEVIAGFGGEPRMMMFDGDQRIRADRARGTLLGEFVVHGYDIARTVGKPWFIDPGHVPIIMDGLTQVIPGWVNASAASGHTATYEYRLRGLGHRYLFCFRDGRLTVDPADPGPIDTRISVEPVTALLLNYGRISPWWPALTGRVVAWGRKPWLAPGFSRRFLPA</sequence>
<dbReference type="InterPro" id="IPR017517">
    <property type="entry name" value="Maleyloyr_isom"/>
</dbReference>
<dbReference type="SUPFAM" id="SSF55718">
    <property type="entry name" value="SCP-like"/>
    <property type="match status" value="1"/>
</dbReference>
<dbReference type="InterPro" id="IPR036527">
    <property type="entry name" value="SCP2_sterol-bd_dom_sf"/>
</dbReference>
<dbReference type="NCBIfam" id="TIGR03083">
    <property type="entry name" value="maleylpyruvate isomerase family mycothiol-dependent enzyme"/>
    <property type="match status" value="1"/>
</dbReference>
<dbReference type="RefSeq" id="WP_201949123.1">
    <property type="nucleotide sequence ID" value="NZ_JAERRJ010000007.1"/>
</dbReference>
<dbReference type="Proteomes" id="UP000602198">
    <property type="component" value="Unassembled WGS sequence"/>
</dbReference>
<name>A0ABS1M7C5_9NOCA</name>
<dbReference type="Pfam" id="PF11716">
    <property type="entry name" value="MDMPI_N"/>
    <property type="match status" value="1"/>
</dbReference>
<keyword evidence="3" id="KW-1185">Reference proteome</keyword>
<reference evidence="2 3" key="1">
    <citation type="submission" date="2021-01" db="EMBL/GenBank/DDBJ databases">
        <title>WGS of actinomycetes isolated from Thailand.</title>
        <authorList>
            <person name="Thawai C."/>
        </authorList>
    </citation>
    <scope>NUCLEOTIDE SEQUENCE [LARGE SCALE GENOMIC DNA]</scope>
    <source>
        <strain evidence="2 3">LPG 2</strain>
    </source>
</reference>
<accession>A0ABS1M7C5</accession>
<evidence type="ECO:0000313" key="2">
    <source>
        <dbReference type="EMBL" id="MBL1076543.1"/>
    </source>
</evidence>
<protein>
    <submittedName>
        <fullName evidence="2">Maleylpyruvate isomerase N-terminal domain-containing protein</fullName>
    </submittedName>
</protein>
<proteinExistence type="predicted"/>
<dbReference type="InterPro" id="IPR034660">
    <property type="entry name" value="DinB/YfiT-like"/>
</dbReference>
<dbReference type="Gene3D" id="1.20.120.450">
    <property type="entry name" value="dinb family like domain"/>
    <property type="match status" value="1"/>
</dbReference>
<evidence type="ECO:0000259" key="1">
    <source>
        <dbReference type="Pfam" id="PF11716"/>
    </source>
</evidence>
<dbReference type="InterPro" id="IPR024344">
    <property type="entry name" value="MDMPI_metal-binding"/>
</dbReference>
<dbReference type="SUPFAM" id="SSF109854">
    <property type="entry name" value="DinB/YfiT-like putative metalloenzymes"/>
    <property type="match status" value="1"/>
</dbReference>
<dbReference type="GO" id="GO:0016853">
    <property type="term" value="F:isomerase activity"/>
    <property type="evidence" value="ECO:0007669"/>
    <property type="project" value="UniProtKB-KW"/>
</dbReference>